<evidence type="ECO:0000313" key="1">
    <source>
        <dbReference type="EMBL" id="RRT37465.1"/>
    </source>
</evidence>
<evidence type="ECO:0000313" key="2">
    <source>
        <dbReference type="Proteomes" id="UP000287651"/>
    </source>
</evidence>
<dbReference type="EMBL" id="AMZH03022264">
    <property type="protein sequence ID" value="RRT37465.1"/>
    <property type="molecule type" value="Genomic_DNA"/>
</dbReference>
<sequence length="111" mass="11848">MGVATPRAVAPTGIVPASASLASWRRARRGHLRGCYPCRRCLCPQAPPLQALAMLVSDCDCWQQPFGDWSQAAALAGGPGHSQLPLQVAWPWVNAPTVAWLGSLEKCSKNV</sequence>
<organism evidence="1 2">
    <name type="scientific">Ensete ventricosum</name>
    <name type="common">Abyssinian banana</name>
    <name type="synonym">Musa ensete</name>
    <dbReference type="NCBI Taxonomy" id="4639"/>
    <lineage>
        <taxon>Eukaryota</taxon>
        <taxon>Viridiplantae</taxon>
        <taxon>Streptophyta</taxon>
        <taxon>Embryophyta</taxon>
        <taxon>Tracheophyta</taxon>
        <taxon>Spermatophyta</taxon>
        <taxon>Magnoliopsida</taxon>
        <taxon>Liliopsida</taxon>
        <taxon>Zingiberales</taxon>
        <taxon>Musaceae</taxon>
        <taxon>Ensete</taxon>
    </lineage>
</organism>
<accession>A0A426XD99</accession>
<comment type="caution">
    <text evidence="1">The sequence shown here is derived from an EMBL/GenBank/DDBJ whole genome shotgun (WGS) entry which is preliminary data.</text>
</comment>
<protein>
    <submittedName>
        <fullName evidence="1">Uncharacterized protein</fullName>
    </submittedName>
</protein>
<name>A0A426XD99_ENSVE</name>
<reference evidence="1 2" key="1">
    <citation type="journal article" date="2014" name="Agronomy (Basel)">
        <title>A Draft Genome Sequence for Ensete ventricosum, the Drought-Tolerant Tree Against Hunger.</title>
        <authorList>
            <person name="Harrison J."/>
            <person name="Moore K.A."/>
            <person name="Paszkiewicz K."/>
            <person name="Jones T."/>
            <person name="Grant M."/>
            <person name="Ambacheew D."/>
            <person name="Muzemil S."/>
            <person name="Studholme D.J."/>
        </authorList>
    </citation>
    <scope>NUCLEOTIDE SEQUENCE [LARGE SCALE GENOMIC DNA]</scope>
</reference>
<gene>
    <name evidence="1" type="ORF">B296_00009467</name>
</gene>
<proteinExistence type="predicted"/>
<dbReference type="AlphaFoldDB" id="A0A426XD99"/>
<dbReference type="Proteomes" id="UP000287651">
    <property type="component" value="Unassembled WGS sequence"/>
</dbReference>